<evidence type="ECO:0000313" key="3">
    <source>
        <dbReference type="Proteomes" id="UP001320876"/>
    </source>
</evidence>
<dbReference type="RefSeq" id="WP_264489810.1">
    <property type="nucleotide sequence ID" value="NZ_JAPDDT010000016.1"/>
</dbReference>
<name>A0ABT3GQB4_9BACT</name>
<feature type="signal peptide" evidence="1">
    <location>
        <begin position="1"/>
        <end position="27"/>
    </location>
</feature>
<comment type="caution">
    <text evidence="2">The sequence shown here is derived from an EMBL/GenBank/DDBJ whole genome shotgun (WGS) entry which is preliminary data.</text>
</comment>
<dbReference type="Proteomes" id="UP001320876">
    <property type="component" value="Unassembled WGS sequence"/>
</dbReference>
<sequence>MTKAKATLPLLAIIAASFAAISSPASAAMVLLNGATESRTAGFTTFLDNTTAGTVAWGFNKGADHIINSSGALSTVRVEAVTNTGAASPGSGTAPTINISNSENGGVARVQDINAYSWGYGYSGTDLAERNEIANDGGGLFSLLGTLTVVIPNSVATTGQIYHVELLSIGIGAGNSIRIMNVSANGTPYVTNWNVVTNAANHYSSVLEFDVMADANGISLSLIGGTDAGDKSPYISAMSLTPIPEPSVPCLLGGLGALALLRRRRLK</sequence>
<keyword evidence="3" id="KW-1185">Reference proteome</keyword>
<protein>
    <recommendedName>
        <fullName evidence="4">PEP-CTERM sorting domain-containing protein</fullName>
    </recommendedName>
</protein>
<evidence type="ECO:0008006" key="4">
    <source>
        <dbReference type="Google" id="ProtNLM"/>
    </source>
</evidence>
<evidence type="ECO:0000256" key="1">
    <source>
        <dbReference type="SAM" id="SignalP"/>
    </source>
</evidence>
<accession>A0ABT3GQB4</accession>
<organism evidence="2 3">
    <name type="scientific">Luteolibacter arcticus</name>
    <dbReference type="NCBI Taxonomy" id="1581411"/>
    <lineage>
        <taxon>Bacteria</taxon>
        <taxon>Pseudomonadati</taxon>
        <taxon>Verrucomicrobiota</taxon>
        <taxon>Verrucomicrobiia</taxon>
        <taxon>Verrucomicrobiales</taxon>
        <taxon>Verrucomicrobiaceae</taxon>
        <taxon>Luteolibacter</taxon>
    </lineage>
</organism>
<feature type="chain" id="PRO_5046153906" description="PEP-CTERM sorting domain-containing protein" evidence="1">
    <location>
        <begin position="28"/>
        <end position="267"/>
    </location>
</feature>
<keyword evidence="1" id="KW-0732">Signal</keyword>
<dbReference type="EMBL" id="JAPDDT010000016">
    <property type="protein sequence ID" value="MCW1925703.1"/>
    <property type="molecule type" value="Genomic_DNA"/>
</dbReference>
<reference evidence="2 3" key="1">
    <citation type="submission" date="2022-10" db="EMBL/GenBank/DDBJ databases">
        <title>Luteolibacter arcticus strain CCTCC AB 2014275, whole genome shotgun sequencing project.</title>
        <authorList>
            <person name="Zhao G."/>
            <person name="Shen L."/>
        </authorList>
    </citation>
    <scope>NUCLEOTIDE SEQUENCE [LARGE SCALE GENOMIC DNA]</scope>
    <source>
        <strain evidence="2 3">CCTCC AB 2014275</strain>
    </source>
</reference>
<gene>
    <name evidence="2" type="ORF">OKA05_24305</name>
</gene>
<evidence type="ECO:0000313" key="2">
    <source>
        <dbReference type="EMBL" id="MCW1925703.1"/>
    </source>
</evidence>
<proteinExistence type="predicted"/>